<evidence type="ECO:0000313" key="3">
    <source>
        <dbReference type="Proteomes" id="UP001321479"/>
    </source>
</evidence>
<keyword evidence="2" id="KW-0449">Lipoprotein</keyword>
<proteinExistence type="predicted"/>
<sequence>MSRQNYSQKHSSCDYYNKPIYYPIVRDNFYLLDNQNNIISFRAPENGQEIICENNYVVNNRPIIGLLDGQQAVGIDFRPAINKLYLLARTQQIARLYILDIDDPCKIIATPVGSNLVTDTGIIIQLNGSSFGVDFNPVVDRLRVVSDTGQNLRINPTNGVTIIDGDLSFATNDVNSGTVPRVGGAAYTNSFAGTTTTTLYDIDTNQNILVTQNPPNEGILNTVGSLGINISEYLGFDIVGRTNTAFAVLRVSGNTGLYNINLSTGRATLLKHFIQCGQSNSQIIGLAILPI</sequence>
<feature type="domain" description="DUF4394" evidence="1">
    <location>
        <begin position="57"/>
        <end position="287"/>
    </location>
</feature>
<protein>
    <submittedName>
        <fullName evidence="2">Lipoprotein</fullName>
    </submittedName>
</protein>
<accession>A0ABM7NQZ7</accession>
<dbReference type="EMBL" id="AP024483">
    <property type="protein sequence ID" value="BCS82564.1"/>
    <property type="molecule type" value="Genomic_DNA"/>
</dbReference>
<organism evidence="2 3">
    <name type="scientific">Cotonvirus japonicus</name>
    <dbReference type="NCBI Taxonomy" id="2811091"/>
    <lineage>
        <taxon>Viruses</taxon>
        <taxon>Varidnaviria</taxon>
        <taxon>Bamfordvirae</taxon>
        <taxon>Nucleocytoviricota</taxon>
        <taxon>Megaviricetes</taxon>
        <taxon>Imitervirales</taxon>
        <taxon>Mimiviridae</taxon>
        <taxon>Megamimivirinae</taxon>
        <taxon>Cotonvirus</taxon>
        <taxon>Cotonvirus japonicum</taxon>
    </lineage>
</organism>
<evidence type="ECO:0000259" key="1">
    <source>
        <dbReference type="Pfam" id="PF14339"/>
    </source>
</evidence>
<evidence type="ECO:0000313" key="2">
    <source>
        <dbReference type="EMBL" id="BCS82564.1"/>
    </source>
</evidence>
<dbReference type="Pfam" id="PF14339">
    <property type="entry name" value="DUF4394"/>
    <property type="match status" value="1"/>
</dbReference>
<keyword evidence="3" id="KW-1185">Reference proteome</keyword>
<dbReference type="RefSeq" id="YP_010841172.1">
    <property type="nucleotide sequence ID" value="NC_079139.1"/>
</dbReference>
<dbReference type="InterPro" id="IPR025507">
    <property type="entry name" value="DUF4394"/>
</dbReference>
<dbReference type="Proteomes" id="UP001321479">
    <property type="component" value="Segment"/>
</dbReference>
<dbReference type="GeneID" id="80557769"/>
<reference evidence="2 3" key="1">
    <citation type="submission" date="2021-02" db="EMBL/GenBank/DDBJ databases">
        <title>Cotonvirus japonicus, which uses Golgi apparatus of host cells for its virion factory, phylogenetically links tailed tupanvirus and icosahedral mimivirus.</title>
        <authorList>
            <person name="Takahashi H."/>
            <person name="Fukaya S."/>
            <person name="Song C."/>
            <person name="Murata K."/>
            <person name="Takemura M."/>
        </authorList>
    </citation>
    <scope>NUCLEOTIDE SEQUENCE [LARGE SCALE GENOMIC DNA]</scope>
</reference>
<name>A0ABM7NQZ7_9VIRU</name>